<dbReference type="AlphaFoldDB" id="A0A6C0EZB4"/>
<protein>
    <submittedName>
        <fullName evidence="1">Uncharacterized protein</fullName>
    </submittedName>
</protein>
<reference evidence="1" key="1">
    <citation type="journal article" date="2020" name="Nature">
        <title>Giant virus diversity and host interactions through global metagenomics.</title>
        <authorList>
            <person name="Schulz F."/>
            <person name="Roux S."/>
            <person name="Paez-Espino D."/>
            <person name="Jungbluth S."/>
            <person name="Walsh D.A."/>
            <person name="Denef V.J."/>
            <person name="McMahon K.D."/>
            <person name="Konstantinidis K.T."/>
            <person name="Eloe-Fadrosh E.A."/>
            <person name="Kyrpides N.C."/>
            <person name="Woyke T."/>
        </authorList>
    </citation>
    <scope>NUCLEOTIDE SEQUENCE</scope>
    <source>
        <strain evidence="1">GVMAG-M-3300009161-52</strain>
    </source>
</reference>
<dbReference type="EMBL" id="MN738986">
    <property type="protein sequence ID" value="QHT34122.1"/>
    <property type="molecule type" value="Genomic_DNA"/>
</dbReference>
<dbReference type="InterPro" id="IPR012444">
    <property type="entry name" value="DUF1647"/>
</dbReference>
<sequence length="241" mass="28767">MIIVSGASNNHYKSLIQFINSILCFYPNNKFSDTETITLVIYNLDITEDKWCELKEKFTQSHIIYKVFDYSKYPSYLNININAGEYAWKPVCIYDTYQEYNNETILWMDSGNKLIRKLDKMNEYILQNGIYSNYSSGDIKYWSYPKTLEYMKCDLGLYHRINRNAACMGFNSTIDWVKEFIKEFYKLALIKDCIAPEGSSRSNHRQDQAVFSILYYQYQSKYRFNDNPYIERCYTIHNDID</sequence>
<accession>A0A6C0EZB4</accession>
<dbReference type="PANTHER" id="PTHR31389">
    <property type="entry name" value="LD39211P"/>
    <property type="match status" value="1"/>
</dbReference>
<name>A0A6C0EZB4_9ZZZZ</name>
<proteinExistence type="predicted"/>
<dbReference type="PANTHER" id="PTHR31389:SF4">
    <property type="entry name" value="LD39211P"/>
    <property type="match status" value="1"/>
</dbReference>
<organism evidence="1">
    <name type="scientific">viral metagenome</name>
    <dbReference type="NCBI Taxonomy" id="1070528"/>
    <lineage>
        <taxon>unclassified sequences</taxon>
        <taxon>metagenomes</taxon>
        <taxon>organismal metagenomes</taxon>
    </lineage>
</organism>
<dbReference type="Pfam" id="PF07801">
    <property type="entry name" value="DUF1647"/>
    <property type="match status" value="1"/>
</dbReference>
<evidence type="ECO:0000313" key="1">
    <source>
        <dbReference type="EMBL" id="QHT34122.1"/>
    </source>
</evidence>